<dbReference type="PANTHER" id="PTHR48106:SF13">
    <property type="entry name" value="QUINONE OXIDOREDUCTASE-RELATED"/>
    <property type="match status" value="1"/>
</dbReference>
<dbReference type="EC" id="1.6.5.5" evidence="4"/>
<keyword evidence="3" id="KW-0560">Oxidoreductase</keyword>
<proteinExistence type="inferred from homology"/>
<dbReference type="FunFam" id="3.40.50.720:FF:000053">
    <property type="entry name" value="Quinone oxidoreductase 1"/>
    <property type="match status" value="1"/>
</dbReference>
<dbReference type="AlphaFoldDB" id="A0A3M2WVF9"/>
<dbReference type="Pfam" id="PF00107">
    <property type="entry name" value="ADH_zinc_N"/>
    <property type="match status" value="1"/>
</dbReference>
<evidence type="ECO:0000256" key="3">
    <source>
        <dbReference type="ARBA" id="ARBA00023002"/>
    </source>
</evidence>
<evidence type="ECO:0000256" key="1">
    <source>
        <dbReference type="ARBA" id="ARBA00010371"/>
    </source>
</evidence>
<comment type="catalytic activity">
    <reaction evidence="5">
        <text>2 a quinone + NADPH + H(+) = 2 a 1,4-benzosemiquinone + NADP(+)</text>
        <dbReference type="Rhea" id="RHEA:14269"/>
        <dbReference type="ChEBI" id="CHEBI:15378"/>
        <dbReference type="ChEBI" id="CHEBI:57783"/>
        <dbReference type="ChEBI" id="CHEBI:58349"/>
        <dbReference type="ChEBI" id="CHEBI:132124"/>
        <dbReference type="ChEBI" id="CHEBI:134225"/>
        <dbReference type="EC" id="1.6.5.5"/>
    </reaction>
</comment>
<name>A0A3M2WVF9_PSEA0</name>
<evidence type="ECO:0000256" key="5">
    <source>
        <dbReference type="ARBA" id="ARBA00048980"/>
    </source>
</evidence>
<dbReference type="InterPro" id="IPR002364">
    <property type="entry name" value="Quin_OxRdtase/zeta-crystal_CS"/>
</dbReference>
<dbReference type="PROSITE" id="PS01162">
    <property type="entry name" value="QOR_ZETA_CRYSTAL"/>
    <property type="match status" value="1"/>
</dbReference>
<dbReference type="Proteomes" id="UP000277952">
    <property type="component" value="Unassembled WGS sequence"/>
</dbReference>
<dbReference type="GO" id="GO:0070402">
    <property type="term" value="F:NADPH binding"/>
    <property type="evidence" value="ECO:0007669"/>
    <property type="project" value="TreeGrafter"/>
</dbReference>
<dbReference type="SUPFAM" id="SSF50129">
    <property type="entry name" value="GroES-like"/>
    <property type="match status" value="1"/>
</dbReference>
<dbReference type="GO" id="GO:0035925">
    <property type="term" value="F:mRNA 3'-UTR AU-rich region binding"/>
    <property type="evidence" value="ECO:0007669"/>
    <property type="project" value="TreeGrafter"/>
</dbReference>
<gene>
    <name evidence="7" type="ORF">ALQ94_04632</name>
</gene>
<evidence type="ECO:0000313" key="8">
    <source>
        <dbReference type="Proteomes" id="UP000277952"/>
    </source>
</evidence>
<dbReference type="GO" id="GO:0005829">
    <property type="term" value="C:cytosol"/>
    <property type="evidence" value="ECO:0007669"/>
    <property type="project" value="TreeGrafter"/>
</dbReference>
<dbReference type="SMART" id="SM00829">
    <property type="entry name" value="PKS_ER"/>
    <property type="match status" value="1"/>
</dbReference>
<evidence type="ECO:0000256" key="2">
    <source>
        <dbReference type="ARBA" id="ARBA00022857"/>
    </source>
</evidence>
<dbReference type="Pfam" id="PF08240">
    <property type="entry name" value="ADH_N"/>
    <property type="match status" value="1"/>
</dbReference>
<dbReference type="CDD" id="cd05286">
    <property type="entry name" value="QOR2"/>
    <property type="match status" value="1"/>
</dbReference>
<dbReference type="PANTHER" id="PTHR48106">
    <property type="entry name" value="QUINONE OXIDOREDUCTASE PIG3-RELATED"/>
    <property type="match status" value="1"/>
</dbReference>
<dbReference type="GO" id="GO:0003960">
    <property type="term" value="F:quinone reductase (NADPH) activity"/>
    <property type="evidence" value="ECO:0007669"/>
    <property type="project" value="UniProtKB-EC"/>
</dbReference>
<feature type="domain" description="Enoyl reductase (ER)" evidence="6">
    <location>
        <begin position="37"/>
        <end position="349"/>
    </location>
</feature>
<reference evidence="7 8" key="1">
    <citation type="submission" date="2018-08" db="EMBL/GenBank/DDBJ databases">
        <title>Recombination of ecologically and evolutionarily significant loci maintains genetic cohesion in the Pseudomonas syringae species complex.</title>
        <authorList>
            <person name="Dillon M."/>
            <person name="Thakur S."/>
            <person name="Almeida R.N.D."/>
            <person name="Weir B.S."/>
            <person name="Guttman D.S."/>
        </authorList>
    </citation>
    <scope>NUCLEOTIDE SEQUENCE [LARGE SCALE GENOMIC DNA]</scope>
    <source>
        <strain evidence="7 8">19322</strain>
    </source>
</reference>
<dbReference type="Gene3D" id="3.90.180.10">
    <property type="entry name" value="Medium-chain alcohol dehydrogenases, catalytic domain"/>
    <property type="match status" value="1"/>
</dbReference>
<dbReference type="InterPro" id="IPR013154">
    <property type="entry name" value="ADH-like_N"/>
</dbReference>
<evidence type="ECO:0000256" key="4">
    <source>
        <dbReference type="ARBA" id="ARBA00038919"/>
    </source>
</evidence>
<comment type="caution">
    <text evidence="7">The sequence shown here is derived from an EMBL/GenBank/DDBJ whole genome shotgun (WGS) entry which is preliminary data.</text>
</comment>
<organism evidence="7 8">
    <name type="scientific">Pseudomonas amygdali pv. morsprunorum</name>
    <dbReference type="NCBI Taxonomy" id="129138"/>
    <lineage>
        <taxon>Bacteria</taxon>
        <taxon>Pseudomonadati</taxon>
        <taxon>Pseudomonadota</taxon>
        <taxon>Gammaproteobacteria</taxon>
        <taxon>Pseudomonadales</taxon>
        <taxon>Pseudomonadaceae</taxon>
        <taxon>Pseudomonas</taxon>
        <taxon>Pseudomonas amygdali</taxon>
    </lineage>
</organism>
<dbReference type="InterPro" id="IPR047618">
    <property type="entry name" value="QOR-like"/>
</dbReference>
<sequence>MAVDEGRAKAFDGRYSGPFYPSRREHMAKRIQFSTVGGPEVLEYVDFEPEAPGPQAVVVRNKAIGLNFIDTYYRSGLYPAPSLPSGLGAEGAGVVEAVGAEVTRFKVGDRVAYGTGPLGAYSEVHVLPEANLVKLADSVSFEQAAALMLKGLTVQYLLRQTYQVKPGEIILFHAAAGGVGSLACQWAKALGAKLIGTVSSPEKAAHAKALGAWETIDYSHEDVAKRVLELTDGKKCPVVYDGVGQDTWLTSLDSVAPRGLVVSFGNASGPVSGVNLGILAQKGSVYVTRPTLGSYANNAQNLQTMADELFNMLASGKLKVDGIQQYALKDAAQAQIELSARRTTGSTILIP</sequence>
<dbReference type="InterPro" id="IPR013149">
    <property type="entry name" value="ADH-like_C"/>
</dbReference>
<evidence type="ECO:0000313" key="7">
    <source>
        <dbReference type="EMBL" id="RML55417.1"/>
    </source>
</evidence>
<protein>
    <recommendedName>
        <fullName evidence="4">NADPH:quinone reductase</fullName>
        <ecNumber evidence="4">1.6.5.5</ecNumber>
    </recommendedName>
</protein>
<dbReference type="SUPFAM" id="SSF51735">
    <property type="entry name" value="NAD(P)-binding Rossmann-fold domains"/>
    <property type="match status" value="1"/>
</dbReference>
<dbReference type="NCBIfam" id="NF008024">
    <property type="entry name" value="PRK10754.1"/>
    <property type="match status" value="1"/>
</dbReference>
<accession>A0A3M2WVF9</accession>
<comment type="similarity">
    <text evidence="1">Belongs to the zinc-containing alcohol dehydrogenase family. Quinone oxidoreductase subfamily.</text>
</comment>
<dbReference type="InterPro" id="IPR036291">
    <property type="entry name" value="NAD(P)-bd_dom_sf"/>
</dbReference>
<evidence type="ECO:0000259" key="6">
    <source>
        <dbReference type="SMART" id="SM00829"/>
    </source>
</evidence>
<dbReference type="InterPro" id="IPR011032">
    <property type="entry name" value="GroES-like_sf"/>
</dbReference>
<keyword evidence="2" id="KW-0521">NADP</keyword>
<dbReference type="EMBL" id="RBNS01000100">
    <property type="protein sequence ID" value="RML55417.1"/>
    <property type="molecule type" value="Genomic_DNA"/>
</dbReference>
<dbReference type="GO" id="GO:0008270">
    <property type="term" value="F:zinc ion binding"/>
    <property type="evidence" value="ECO:0007669"/>
    <property type="project" value="InterPro"/>
</dbReference>
<dbReference type="Gene3D" id="3.40.50.720">
    <property type="entry name" value="NAD(P)-binding Rossmann-like Domain"/>
    <property type="match status" value="1"/>
</dbReference>
<dbReference type="InterPro" id="IPR020843">
    <property type="entry name" value="ER"/>
</dbReference>